<evidence type="ECO:0000313" key="8">
    <source>
        <dbReference type="EMBL" id="SFV66962.1"/>
    </source>
</evidence>
<sequence length="301" mass="32858">MVFLLGMVSALILGACVSPVLISFLSVAIATHDAVLGAVTMFSLALGMGVPLIIVGLGAGQLIPKAGGWMEQVKHFFGVLLLAVAIYLFNELGLVSELLLWGIFILILGVYMRALEALPEAASGWTMLSKAVGVLFLLVGTILIVGAARGGDDLYQPLKSDMPVIVSSGEKSTQTAASQFPFELVRNMEAFEKKRQEAIRNDKFFIAYFYSDTCGVCKKLKATTLKDVKVRKILAEHFVAVRVNITDHSNKASMEIKKKFNVFGTPSFVFFDQSGKEMEEENFYGYQGPEEFFDTLDLIAG</sequence>
<evidence type="ECO:0000256" key="2">
    <source>
        <dbReference type="ARBA" id="ARBA00022475"/>
    </source>
</evidence>
<evidence type="ECO:0000259" key="7">
    <source>
        <dbReference type="PROSITE" id="PS51352"/>
    </source>
</evidence>
<dbReference type="InterPro" id="IPR013766">
    <property type="entry name" value="Thioredoxin_domain"/>
</dbReference>
<keyword evidence="5 6" id="KW-0472">Membrane</keyword>
<gene>
    <name evidence="8" type="ORF">MNB_SV-10-883</name>
</gene>
<feature type="domain" description="Thioredoxin" evidence="7">
    <location>
        <begin position="171"/>
        <end position="301"/>
    </location>
</feature>
<dbReference type="AlphaFoldDB" id="A0A1W1CMP0"/>
<dbReference type="GO" id="GO:0017004">
    <property type="term" value="P:cytochrome complex assembly"/>
    <property type="evidence" value="ECO:0007669"/>
    <property type="project" value="InterPro"/>
</dbReference>
<dbReference type="InterPro" id="IPR003834">
    <property type="entry name" value="Cyt_c_assmbl_TM_dom"/>
</dbReference>
<organism evidence="8">
    <name type="scientific">hydrothermal vent metagenome</name>
    <dbReference type="NCBI Taxonomy" id="652676"/>
    <lineage>
        <taxon>unclassified sequences</taxon>
        <taxon>metagenomes</taxon>
        <taxon>ecological metagenomes</taxon>
    </lineage>
</organism>
<keyword evidence="3 6" id="KW-0812">Transmembrane</keyword>
<evidence type="ECO:0000256" key="1">
    <source>
        <dbReference type="ARBA" id="ARBA00004651"/>
    </source>
</evidence>
<accession>A0A1W1CMP0</accession>
<protein>
    <submittedName>
        <fullName evidence="8">Cytochrome c-type biogenesis protein DsbD, protein-disulfide reductase</fullName>
        <ecNumber evidence="8">1.8.1.8</ecNumber>
    </submittedName>
</protein>
<keyword evidence="2" id="KW-1003">Cell membrane</keyword>
<dbReference type="PANTHER" id="PTHR32234">
    <property type="entry name" value="THIOL:DISULFIDE INTERCHANGE PROTEIN DSBD"/>
    <property type="match status" value="1"/>
</dbReference>
<evidence type="ECO:0000256" key="6">
    <source>
        <dbReference type="SAM" id="Phobius"/>
    </source>
</evidence>
<dbReference type="InterPro" id="IPR036249">
    <property type="entry name" value="Thioredoxin-like_sf"/>
</dbReference>
<dbReference type="SUPFAM" id="SSF52833">
    <property type="entry name" value="Thioredoxin-like"/>
    <property type="match status" value="1"/>
</dbReference>
<dbReference type="PANTHER" id="PTHR32234:SF0">
    <property type="entry name" value="THIOL:DISULFIDE INTERCHANGE PROTEIN DSBD"/>
    <property type="match status" value="1"/>
</dbReference>
<dbReference type="Pfam" id="PF02683">
    <property type="entry name" value="DsbD_TM"/>
    <property type="match status" value="1"/>
</dbReference>
<dbReference type="EC" id="1.8.1.8" evidence="8"/>
<evidence type="ECO:0000256" key="4">
    <source>
        <dbReference type="ARBA" id="ARBA00022989"/>
    </source>
</evidence>
<dbReference type="PROSITE" id="PS51352">
    <property type="entry name" value="THIOREDOXIN_2"/>
    <property type="match status" value="1"/>
</dbReference>
<dbReference type="GO" id="GO:0005886">
    <property type="term" value="C:plasma membrane"/>
    <property type="evidence" value="ECO:0007669"/>
    <property type="project" value="UniProtKB-SubCell"/>
</dbReference>
<dbReference type="Pfam" id="PF13098">
    <property type="entry name" value="Thioredoxin_2"/>
    <property type="match status" value="1"/>
</dbReference>
<dbReference type="GO" id="GO:0047134">
    <property type="term" value="F:protein-disulfide reductase [NAD(P)H] activity"/>
    <property type="evidence" value="ECO:0007669"/>
    <property type="project" value="UniProtKB-EC"/>
</dbReference>
<dbReference type="GO" id="GO:0045454">
    <property type="term" value="P:cell redox homeostasis"/>
    <property type="evidence" value="ECO:0007669"/>
    <property type="project" value="TreeGrafter"/>
</dbReference>
<comment type="subcellular location">
    <subcellularLocation>
        <location evidence="1">Cell membrane</location>
        <topology evidence="1">Multi-pass membrane protein</topology>
    </subcellularLocation>
</comment>
<feature type="transmembrane region" description="Helical" evidence="6">
    <location>
        <begin position="75"/>
        <end position="92"/>
    </location>
</feature>
<dbReference type="Gene3D" id="3.40.30.10">
    <property type="entry name" value="Glutaredoxin"/>
    <property type="match status" value="1"/>
</dbReference>
<proteinExistence type="predicted"/>
<feature type="transmembrane region" description="Helical" evidence="6">
    <location>
        <begin position="98"/>
        <end position="115"/>
    </location>
</feature>
<name>A0A1W1CMP0_9ZZZZ</name>
<keyword evidence="4 6" id="KW-1133">Transmembrane helix</keyword>
<feature type="transmembrane region" description="Helical" evidence="6">
    <location>
        <begin position="40"/>
        <end position="63"/>
    </location>
</feature>
<reference evidence="8" key="1">
    <citation type="submission" date="2016-10" db="EMBL/GenBank/DDBJ databases">
        <authorList>
            <person name="de Groot N.N."/>
        </authorList>
    </citation>
    <scope>NUCLEOTIDE SEQUENCE</scope>
</reference>
<dbReference type="InterPro" id="IPR012336">
    <property type="entry name" value="Thioredoxin-like_fold"/>
</dbReference>
<evidence type="ECO:0000256" key="5">
    <source>
        <dbReference type="ARBA" id="ARBA00023136"/>
    </source>
</evidence>
<feature type="transmembrane region" description="Helical" evidence="6">
    <location>
        <begin position="127"/>
        <end position="148"/>
    </location>
</feature>
<dbReference type="EMBL" id="FPHL01000045">
    <property type="protein sequence ID" value="SFV66962.1"/>
    <property type="molecule type" value="Genomic_DNA"/>
</dbReference>
<keyword evidence="8" id="KW-0560">Oxidoreductase</keyword>
<evidence type="ECO:0000256" key="3">
    <source>
        <dbReference type="ARBA" id="ARBA00022692"/>
    </source>
</evidence>